<dbReference type="OMA" id="PGMSVHA"/>
<dbReference type="GO" id="GO:0016491">
    <property type="term" value="F:oxidoreductase activity"/>
    <property type="evidence" value="ECO:0007669"/>
    <property type="project" value="InterPro"/>
</dbReference>
<dbReference type="SUPFAM" id="SSF51905">
    <property type="entry name" value="FAD/NAD(P)-binding domain"/>
    <property type="match status" value="1"/>
</dbReference>
<reference evidence="3" key="1">
    <citation type="journal article" date="2006" name="PLoS Biol.">
        <title>Macronuclear genome sequence of the ciliate Tetrahymena thermophila, a model eukaryote.</title>
        <authorList>
            <person name="Eisen J.A."/>
            <person name="Coyne R.S."/>
            <person name="Wu M."/>
            <person name="Wu D."/>
            <person name="Thiagarajan M."/>
            <person name="Wortman J.R."/>
            <person name="Badger J.H."/>
            <person name="Ren Q."/>
            <person name="Amedeo P."/>
            <person name="Jones K.M."/>
            <person name="Tallon L.J."/>
            <person name="Delcher A.L."/>
            <person name="Salzberg S.L."/>
            <person name="Silva J.C."/>
            <person name="Haas B.J."/>
            <person name="Majoros W.H."/>
            <person name="Farzad M."/>
            <person name="Carlton J.M."/>
            <person name="Smith R.K. Jr."/>
            <person name="Garg J."/>
            <person name="Pearlman R.E."/>
            <person name="Karrer K.M."/>
            <person name="Sun L."/>
            <person name="Manning G."/>
            <person name="Elde N.C."/>
            <person name="Turkewitz A.P."/>
            <person name="Asai D.J."/>
            <person name="Wilkes D.E."/>
            <person name="Wang Y."/>
            <person name="Cai H."/>
            <person name="Collins K."/>
            <person name="Stewart B.A."/>
            <person name="Lee S.R."/>
            <person name="Wilamowska K."/>
            <person name="Weinberg Z."/>
            <person name="Ruzzo W.L."/>
            <person name="Wloga D."/>
            <person name="Gaertig J."/>
            <person name="Frankel J."/>
            <person name="Tsao C.-C."/>
            <person name="Gorovsky M.A."/>
            <person name="Keeling P.J."/>
            <person name="Waller R.F."/>
            <person name="Patron N.J."/>
            <person name="Cherry J.M."/>
            <person name="Stover N.A."/>
            <person name="Krieger C.J."/>
            <person name="del Toro C."/>
            <person name="Ryder H.F."/>
            <person name="Williamson S.C."/>
            <person name="Barbeau R.A."/>
            <person name="Hamilton E.P."/>
            <person name="Orias E."/>
        </authorList>
    </citation>
    <scope>NUCLEOTIDE SEQUENCE [LARGE SCALE GENOMIC DNA]</scope>
    <source>
        <strain evidence="3">SB210</strain>
    </source>
</reference>
<dbReference type="Proteomes" id="UP000009168">
    <property type="component" value="Unassembled WGS sequence"/>
</dbReference>
<dbReference type="InterPro" id="IPR002937">
    <property type="entry name" value="Amino_oxidase"/>
</dbReference>
<dbReference type="Gene3D" id="3.90.660.10">
    <property type="match status" value="1"/>
</dbReference>
<dbReference type="GeneID" id="7826267"/>
<dbReference type="Pfam" id="PF01593">
    <property type="entry name" value="Amino_oxidase"/>
    <property type="match status" value="1"/>
</dbReference>
<dbReference type="SUPFAM" id="SSF54373">
    <property type="entry name" value="FAD-linked reductases, C-terminal domain"/>
    <property type="match status" value="1"/>
</dbReference>
<protein>
    <submittedName>
        <fullName evidence="2">Flavin containing family amine oxidase</fullName>
    </submittedName>
</protein>
<dbReference type="RefSeq" id="XP_001017978.1">
    <property type="nucleotide sequence ID" value="XM_001017978.1"/>
</dbReference>
<organism evidence="2 3">
    <name type="scientific">Tetrahymena thermophila (strain SB210)</name>
    <dbReference type="NCBI Taxonomy" id="312017"/>
    <lineage>
        <taxon>Eukaryota</taxon>
        <taxon>Sar</taxon>
        <taxon>Alveolata</taxon>
        <taxon>Ciliophora</taxon>
        <taxon>Intramacronucleata</taxon>
        <taxon>Oligohymenophorea</taxon>
        <taxon>Hymenostomatida</taxon>
        <taxon>Tetrahymenina</taxon>
        <taxon>Tetrahymenidae</taxon>
        <taxon>Tetrahymena</taxon>
    </lineage>
</organism>
<dbReference type="OrthoDB" id="334028at2759"/>
<dbReference type="EMBL" id="GG662661">
    <property type="protein sequence ID" value="EAR97733.1"/>
    <property type="molecule type" value="Genomic_DNA"/>
</dbReference>
<name>Q23MA6_TETTS</name>
<feature type="domain" description="Amine oxidase" evidence="1">
    <location>
        <begin position="15"/>
        <end position="442"/>
    </location>
</feature>
<evidence type="ECO:0000313" key="3">
    <source>
        <dbReference type="Proteomes" id="UP000009168"/>
    </source>
</evidence>
<gene>
    <name evidence="2" type="ORF">TTHERM_00621530</name>
</gene>
<dbReference type="InterPro" id="IPR036188">
    <property type="entry name" value="FAD/NAD-bd_sf"/>
</dbReference>
<dbReference type="KEGG" id="tet:TTHERM_00621530"/>
<dbReference type="Gene3D" id="3.50.50.60">
    <property type="entry name" value="FAD/NAD(P)-binding domain"/>
    <property type="match status" value="1"/>
</dbReference>
<dbReference type="PANTHER" id="PTHR10742">
    <property type="entry name" value="FLAVIN MONOAMINE OXIDASE"/>
    <property type="match status" value="1"/>
</dbReference>
<dbReference type="STRING" id="312017.Q23MA6"/>
<dbReference type="AlphaFoldDB" id="Q23MA6"/>
<dbReference type="PANTHER" id="PTHR10742:SF415">
    <property type="entry name" value="CHROMOSOME UNDETERMINED SCAFFOLD_56, WHOLE GENOME SHOTGUN SEQUENCE"/>
    <property type="match status" value="1"/>
</dbReference>
<dbReference type="PROSITE" id="PS51257">
    <property type="entry name" value="PROKAR_LIPOPROTEIN"/>
    <property type="match status" value="1"/>
</dbReference>
<dbReference type="eggNOG" id="KOG0029">
    <property type="taxonomic scope" value="Eukaryota"/>
</dbReference>
<dbReference type="InParanoid" id="Q23MA6"/>
<dbReference type="InterPro" id="IPR050281">
    <property type="entry name" value="Flavin_monoamine_oxidase"/>
</dbReference>
<sequence>MERIQKTVIVVGSGISGLSCAYELLKNGFTVQILEARHIHGGRISKNSTFADFPIETGAEEIHLPTKYYKIAKEVGAKCESDSDFNSYIEDLPKKGEDLSMGSGILIDEEDFYDKYKIEKFYKSILKEEEKKFLKDDMSILEYFKFKQIDDRLIQFYETVLANEYGSTLQEMSIKGYAEHELNWEYEEKRYVITNMSHFDVVDRAFSTVLPFVKYNTPINYIAIQTNQLQNQSNGVTLVDAYGNEYKADHVVVTVPVSQLKNGSINFVPPLSQEKQRAIQLLQMGKGGKLHMKFKEKFWPSDYYAVVLRTQIGLVWNCSYHRSKKSLVLCALISGQASIDMNDPNKRKQLMSELFVKLQQVFKLKKNVEELLEDYIWTDFNTMKYIEGTYTYPSLNLGLFRNILAQPVNNQIFFAGEATEPLYYATINGALDSGVREAQKIISLYKK</sequence>
<keyword evidence="3" id="KW-1185">Reference proteome</keyword>
<dbReference type="HOGENOM" id="CLU_004498_10_2_1"/>
<accession>Q23MA6</accession>
<evidence type="ECO:0000259" key="1">
    <source>
        <dbReference type="Pfam" id="PF01593"/>
    </source>
</evidence>
<proteinExistence type="predicted"/>
<evidence type="ECO:0000313" key="2">
    <source>
        <dbReference type="EMBL" id="EAR97733.1"/>
    </source>
</evidence>